<dbReference type="EMBL" id="JAAWWK010000006">
    <property type="protein sequence ID" value="NKI19167.1"/>
    <property type="molecule type" value="Genomic_DNA"/>
</dbReference>
<name>A0ABX1GLE3_9GAMM</name>
<keyword evidence="1" id="KW-1133">Transmembrane helix</keyword>
<dbReference type="InterPro" id="IPR052163">
    <property type="entry name" value="DGC-Regulatory_Protein"/>
</dbReference>
<dbReference type="RefSeq" id="WP_168451660.1">
    <property type="nucleotide sequence ID" value="NZ_JAAWWK010000006.1"/>
</dbReference>
<feature type="transmembrane region" description="Helical" evidence="1">
    <location>
        <begin position="113"/>
        <end position="131"/>
    </location>
</feature>
<keyword evidence="4" id="KW-1185">Reference proteome</keyword>
<dbReference type="NCBIfam" id="TIGR00254">
    <property type="entry name" value="GGDEF"/>
    <property type="match status" value="1"/>
</dbReference>
<gene>
    <name evidence="3" type="ORF">HCU74_17305</name>
</gene>
<organism evidence="3 4">
    <name type="scientific">Spongiibacter thalassae</name>
    <dbReference type="NCBI Taxonomy" id="2721624"/>
    <lineage>
        <taxon>Bacteria</taxon>
        <taxon>Pseudomonadati</taxon>
        <taxon>Pseudomonadota</taxon>
        <taxon>Gammaproteobacteria</taxon>
        <taxon>Cellvibrionales</taxon>
        <taxon>Spongiibacteraceae</taxon>
        <taxon>Spongiibacter</taxon>
    </lineage>
</organism>
<proteinExistence type="predicted"/>
<dbReference type="Pfam" id="PF00990">
    <property type="entry name" value="GGDEF"/>
    <property type="match status" value="1"/>
</dbReference>
<dbReference type="InterPro" id="IPR000160">
    <property type="entry name" value="GGDEF_dom"/>
</dbReference>
<sequence length="354" mass="39076">MDDRRQRNSRESRGQLPTSGTEDLWRARVFFGGGAFLICTHFIIGLQLGQATPTTSANSLGNASLSVILISGIITSALYFHLTRNYLVAASLTLATTWACFSYLLIFQNTDSTTASPLILCIPPLFAFLLVNFREGVIWGIAGYVALCLWTASGLGHYGSDTALSLQRATTNHIAYIGTIFIIAFYQRGNRKYQESILKAAYHDTLTGVCNRSGFLNYCEQLAGKQKSYRLVFLDINNFKPINDIFGHDVGDLTLQAFSKRISDSLRSQDFVSRIGGDEFAIIIDADDDHTALLERLARELNEPIQVGEITLDLRTSIGTADYPSDGNDPLTLLQVADSRMYEHKESSRSAAAE</sequence>
<feature type="transmembrane region" description="Helical" evidence="1">
    <location>
        <begin position="138"/>
        <end position="158"/>
    </location>
</feature>
<feature type="domain" description="GGDEF" evidence="2">
    <location>
        <begin position="227"/>
        <end position="354"/>
    </location>
</feature>
<evidence type="ECO:0000259" key="2">
    <source>
        <dbReference type="PROSITE" id="PS50887"/>
    </source>
</evidence>
<reference evidence="3 4" key="1">
    <citation type="submission" date="2020-04" db="EMBL/GenBank/DDBJ databases">
        <authorList>
            <person name="Yoon J."/>
        </authorList>
    </citation>
    <scope>NUCLEOTIDE SEQUENCE [LARGE SCALE GENOMIC DNA]</scope>
    <source>
        <strain evidence="3 4">KMU-166</strain>
    </source>
</reference>
<accession>A0ABX1GLE3</accession>
<feature type="transmembrane region" description="Helical" evidence="1">
    <location>
        <begin position="170"/>
        <end position="186"/>
    </location>
</feature>
<dbReference type="InterPro" id="IPR029787">
    <property type="entry name" value="Nucleotide_cyclase"/>
</dbReference>
<dbReference type="Gene3D" id="3.30.70.270">
    <property type="match status" value="1"/>
</dbReference>
<evidence type="ECO:0000313" key="3">
    <source>
        <dbReference type="EMBL" id="NKI19167.1"/>
    </source>
</evidence>
<dbReference type="PANTHER" id="PTHR46663:SF2">
    <property type="entry name" value="GGDEF DOMAIN-CONTAINING PROTEIN"/>
    <property type="match status" value="1"/>
</dbReference>
<comment type="caution">
    <text evidence="3">The sequence shown here is derived from an EMBL/GenBank/DDBJ whole genome shotgun (WGS) entry which is preliminary data.</text>
</comment>
<feature type="transmembrane region" description="Helical" evidence="1">
    <location>
        <begin position="87"/>
        <end position="107"/>
    </location>
</feature>
<keyword evidence="1" id="KW-0812">Transmembrane</keyword>
<dbReference type="PROSITE" id="PS50887">
    <property type="entry name" value="GGDEF"/>
    <property type="match status" value="1"/>
</dbReference>
<dbReference type="SUPFAM" id="SSF55073">
    <property type="entry name" value="Nucleotide cyclase"/>
    <property type="match status" value="1"/>
</dbReference>
<dbReference type="InterPro" id="IPR043128">
    <property type="entry name" value="Rev_trsase/Diguanyl_cyclase"/>
</dbReference>
<evidence type="ECO:0000313" key="4">
    <source>
        <dbReference type="Proteomes" id="UP000765845"/>
    </source>
</evidence>
<dbReference type="PANTHER" id="PTHR46663">
    <property type="entry name" value="DIGUANYLATE CYCLASE DGCT-RELATED"/>
    <property type="match status" value="1"/>
</dbReference>
<protein>
    <submittedName>
        <fullName evidence="3">Diguanylate cyclase</fullName>
    </submittedName>
</protein>
<feature type="transmembrane region" description="Helical" evidence="1">
    <location>
        <begin position="60"/>
        <end position="80"/>
    </location>
</feature>
<feature type="transmembrane region" description="Helical" evidence="1">
    <location>
        <begin position="29"/>
        <end position="48"/>
    </location>
</feature>
<dbReference type="SMART" id="SM00267">
    <property type="entry name" value="GGDEF"/>
    <property type="match status" value="1"/>
</dbReference>
<dbReference type="Proteomes" id="UP000765845">
    <property type="component" value="Unassembled WGS sequence"/>
</dbReference>
<keyword evidence="1" id="KW-0472">Membrane</keyword>
<evidence type="ECO:0000256" key="1">
    <source>
        <dbReference type="SAM" id="Phobius"/>
    </source>
</evidence>
<dbReference type="CDD" id="cd01949">
    <property type="entry name" value="GGDEF"/>
    <property type="match status" value="1"/>
</dbReference>